<accession>A0ABT9YGA4</accession>
<dbReference type="EMBL" id="JAUSUA010000002">
    <property type="protein sequence ID" value="MDQ0206855.1"/>
    <property type="molecule type" value="Genomic_DNA"/>
</dbReference>
<reference evidence="1 2" key="1">
    <citation type="submission" date="2023-07" db="EMBL/GenBank/DDBJ databases">
        <title>Genomic Encyclopedia of Type Strains, Phase IV (KMG-IV): sequencing the most valuable type-strain genomes for metagenomic binning, comparative biology and taxonomic classification.</title>
        <authorList>
            <person name="Goeker M."/>
        </authorList>
    </citation>
    <scope>NUCLEOTIDE SEQUENCE [LARGE SCALE GENOMIC DNA]</scope>
    <source>
        <strain evidence="1 2">DSM 19154</strain>
    </source>
</reference>
<proteinExistence type="predicted"/>
<dbReference type="Proteomes" id="UP001225034">
    <property type="component" value="Unassembled WGS sequence"/>
</dbReference>
<organism evidence="1 2">
    <name type="scientific">Alkalicoccobacillus murimartini</name>
    <dbReference type="NCBI Taxonomy" id="171685"/>
    <lineage>
        <taxon>Bacteria</taxon>
        <taxon>Bacillati</taxon>
        <taxon>Bacillota</taxon>
        <taxon>Bacilli</taxon>
        <taxon>Bacillales</taxon>
        <taxon>Bacillaceae</taxon>
        <taxon>Alkalicoccobacillus</taxon>
    </lineage>
</organism>
<gene>
    <name evidence="1" type="ORF">J2S05_001654</name>
</gene>
<evidence type="ECO:0008006" key="3">
    <source>
        <dbReference type="Google" id="ProtNLM"/>
    </source>
</evidence>
<sequence length="81" mass="9489">MLKKVECCAEIPGMRNYDAVVRGFFISCSKIYKTLKKEAFVLKKIERPHRNQKTRLIRQGLHTFIRFLLVLHTHSARDTAS</sequence>
<keyword evidence="2" id="KW-1185">Reference proteome</keyword>
<protein>
    <recommendedName>
        <fullName evidence="3">Transposase</fullName>
    </recommendedName>
</protein>
<name>A0ABT9YGA4_9BACI</name>
<evidence type="ECO:0000313" key="2">
    <source>
        <dbReference type="Proteomes" id="UP001225034"/>
    </source>
</evidence>
<evidence type="ECO:0000313" key="1">
    <source>
        <dbReference type="EMBL" id="MDQ0206855.1"/>
    </source>
</evidence>
<comment type="caution">
    <text evidence="1">The sequence shown here is derived from an EMBL/GenBank/DDBJ whole genome shotgun (WGS) entry which is preliminary data.</text>
</comment>